<protein>
    <submittedName>
        <fullName evidence="7">Serine incorporator 5</fullName>
    </submittedName>
</protein>
<feature type="transmembrane region" description="Helical" evidence="6">
    <location>
        <begin position="276"/>
        <end position="296"/>
    </location>
</feature>
<dbReference type="PANTHER" id="PTHR10383">
    <property type="entry name" value="SERINE INCORPORATOR"/>
    <property type="match status" value="1"/>
</dbReference>
<reference evidence="7" key="2">
    <citation type="submission" date="2025-09" db="UniProtKB">
        <authorList>
            <consortium name="Ensembl"/>
        </authorList>
    </citation>
    <scope>IDENTIFICATION</scope>
</reference>
<comment type="similarity">
    <text evidence="2">Belongs to the TDE1 family.</text>
</comment>
<evidence type="ECO:0000256" key="5">
    <source>
        <dbReference type="ARBA" id="ARBA00023136"/>
    </source>
</evidence>
<evidence type="ECO:0000256" key="2">
    <source>
        <dbReference type="ARBA" id="ARBA00006665"/>
    </source>
</evidence>
<dbReference type="GO" id="GO:0016020">
    <property type="term" value="C:membrane"/>
    <property type="evidence" value="ECO:0007669"/>
    <property type="project" value="UniProtKB-SubCell"/>
</dbReference>
<keyword evidence="3 6" id="KW-0812">Transmembrane</keyword>
<feature type="transmembrane region" description="Helical" evidence="6">
    <location>
        <begin position="87"/>
        <end position="107"/>
    </location>
</feature>
<feature type="transmembrane region" description="Helical" evidence="6">
    <location>
        <begin position="394"/>
        <end position="417"/>
    </location>
</feature>
<accession>S4RXK7</accession>
<dbReference type="GeneTree" id="ENSGT01030000234623"/>
<evidence type="ECO:0000256" key="6">
    <source>
        <dbReference type="SAM" id="Phobius"/>
    </source>
</evidence>
<feature type="transmembrane region" description="Helical" evidence="6">
    <location>
        <begin position="194"/>
        <end position="211"/>
    </location>
</feature>
<feature type="transmembrane region" description="Helical" evidence="6">
    <location>
        <begin position="53"/>
        <end position="75"/>
    </location>
</feature>
<dbReference type="Ensembl" id="ENSPMAT00000009991.1">
    <property type="protein sequence ID" value="ENSPMAP00000009948.1"/>
    <property type="gene ID" value="ENSPMAG00000009041.1"/>
</dbReference>
<organism evidence="7">
    <name type="scientific">Petromyzon marinus</name>
    <name type="common">Sea lamprey</name>
    <dbReference type="NCBI Taxonomy" id="7757"/>
    <lineage>
        <taxon>Eukaryota</taxon>
        <taxon>Metazoa</taxon>
        <taxon>Chordata</taxon>
        <taxon>Craniata</taxon>
        <taxon>Vertebrata</taxon>
        <taxon>Cyclostomata</taxon>
        <taxon>Hyperoartia</taxon>
        <taxon>Petromyzontiformes</taxon>
        <taxon>Petromyzontidae</taxon>
        <taxon>Petromyzon</taxon>
    </lineage>
</organism>
<evidence type="ECO:0000256" key="1">
    <source>
        <dbReference type="ARBA" id="ARBA00004141"/>
    </source>
</evidence>
<dbReference type="AlphaFoldDB" id="S4RXK7"/>
<evidence type="ECO:0000313" key="7">
    <source>
        <dbReference type="Ensembl" id="ENSPMAP00000009948.1"/>
    </source>
</evidence>
<dbReference type="HOGENOM" id="CLU_029574_5_2_1"/>
<feature type="transmembrane region" description="Helical" evidence="6">
    <location>
        <begin position="223"/>
        <end position="242"/>
    </location>
</feature>
<dbReference type="PANTHER" id="PTHR10383:SF48">
    <property type="entry name" value="SERINE INCORPORATOR 1-LIKE"/>
    <property type="match status" value="1"/>
</dbReference>
<dbReference type="InterPro" id="IPR005016">
    <property type="entry name" value="TDE1/TMS"/>
</dbReference>
<name>S4RXK7_PETMA</name>
<keyword evidence="4 6" id="KW-1133">Transmembrane helix</keyword>
<evidence type="ECO:0000256" key="4">
    <source>
        <dbReference type="ARBA" id="ARBA00022989"/>
    </source>
</evidence>
<feature type="transmembrane region" description="Helical" evidence="6">
    <location>
        <begin position="157"/>
        <end position="182"/>
    </location>
</feature>
<reference evidence="7" key="1">
    <citation type="submission" date="2025-08" db="UniProtKB">
        <authorList>
            <consortium name="Ensembl"/>
        </authorList>
    </citation>
    <scope>IDENTIFICATION</scope>
</reference>
<dbReference type="OMA" id="HWRASIQ"/>
<feature type="transmembrane region" description="Helical" evidence="6">
    <location>
        <begin position="354"/>
        <end position="374"/>
    </location>
</feature>
<keyword evidence="5 6" id="KW-0472">Membrane</keyword>
<evidence type="ECO:0000256" key="3">
    <source>
        <dbReference type="ARBA" id="ARBA00022692"/>
    </source>
</evidence>
<sequence length="424" mass="47421">LFFFRVKCGILLAPTPSRAVLRCRRCPQVPFYADLCHSINAGNDCERLVGYSAVYKVCFGMAVFFFLFSLFLINVKKSSDCRASVHNGFWFIKLVVLIAICAGAFFIPDQDNFIKVFMYVGVVGGFLFIIIQLILLVDFTHSWNKNWTSGIERNKCWYLALGSVTLVFYSVAVVSSILMLVYYTHWDGCTFNKMLIGLNVTLCTLASALAISPCVQKHQSNSGLLQASIISCYVMYLTFSAISSRPAENTAVVVDGQIVKICLPSVTESGLKVSDAAVAGVGAIIMYGCVLFACIVTSSYNSTTYLECENERAACCFCFIDDDEVPVNEVQQGGQKVIQNECDAVVYSYSFFHFIFFIFFLASLYVMMTLTNWFSYDNARLEVTFVHGSWSTFWVKAGSCWLCLALYTWTLVAPICCSKRDFQV</sequence>
<comment type="subcellular location">
    <subcellularLocation>
        <location evidence="1">Membrane</location>
        <topology evidence="1">Multi-pass membrane protein</topology>
    </subcellularLocation>
</comment>
<proteinExistence type="inferred from homology"/>
<feature type="transmembrane region" description="Helical" evidence="6">
    <location>
        <begin position="113"/>
        <end position="137"/>
    </location>
</feature>
<dbReference type="Pfam" id="PF03348">
    <property type="entry name" value="Serinc"/>
    <property type="match status" value="1"/>
</dbReference>